<dbReference type="InterPro" id="IPR027911">
    <property type="entry name" value="DUF4604"/>
</dbReference>
<feature type="compositionally biased region" description="Basic residues" evidence="1">
    <location>
        <begin position="144"/>
        <end position="154"/>
    </location>
</feature>
<dbReference type="EMBL" id="ML992664">
    <property type="protein sequence ID" value="KAF2216239.1"/>
    <property type="molecule type" value="Genomic_DNA"/>
</dbReference>
<accession>A0A6A6FS74</accession>
<organism evidence="3 4">
    <name type="scientific">Cercospora zeae-maydis SCOH1-5</name>
    <dbReference type="NCBI Taxonomy" id="717836"/>
    <lineage>
        <taxon>Eukaryota</taxon>
        <taxon>Fungi</taxon>
        <taxon>Dikarya</taxon>
        <taxon>Ascomycota</taxon>
        <taxon>Pezizomycotina</taxon>
        <taxon>Dothideomycetes</taxon>
        <taxon>Dothideomycetidae</taxon>
        <taxon>Mycosphaerellales</taxon>
        <taxon>Mycosphaerellaceae</taxon>
        <taxon>Cercospora</taxon>
    </lineage>
</organism>
<evidence type="ECO:0000256" key="1">
    <source>
        <dbReference type="SAM" id="MobiDB-lite"/>
    </source>
</evidence>
<proteinExistence type="predicted"/>
<feature type="compositionally biased region" description="Acidic residues" evidence="1">
    <location>
        <begin position="46"/>
        <end position="64"/>
    </location>
</feature>
<protein>
    <recommendedName>
        <fullName evidence="2">DUF4604 domain-containing protein</fullName>
    </recommendedName>
</protein>
<dbReference type="OrthoDB" id="5388322at2759"/>
<feature type="domain" description="DUF4604" evidence="2">
    <location>
        <begin position="5"/>
        <end position="163"/>
    </location>
</feature>
<evidence type="ECO:0000313" key="3">
    <source>
        <dbReference type="EMBL" id="KAF2216239.1"/>
    </source>
</evidence>
<feature type="region of interest" description="Disordered" evidence="1">
    <location>
        <begin position="1"/>
        <end position="166"/>
    </location>
</feature>
<dbReference type="Pfam" id="PF15377">
    <property type="entry name" value="DUF4604"/>
    <property type="match status" value="1"/>
</dbReference>
<keyword evidence="4" id="KW-1185">Reference proteome</keyword>
<dbReference type="Proteomes" id="UP000799539">
    <property type="component" value="Unassembled WGS sequence"/>
</dbReference>
<name>A0A6A6FS74_9PEZI</name>
<feature type="compositionally biased region" description="Basic and acidic residues" evidence="1">
    <location>
        <begin position="18"/>
        <end position="35"/>
    </location>
</feature>
<dbReference type="AlphaFoldDB" id="A0A6A6FS74"/>
<evidence type="ECO:0000259" key="2">
    <source>
        <dbReference type="Pfam" id="PF15377"/>
    </source>
</evidence>
<gene>
    <name evidence="3" type="ORF">CERZMDRAFT_33444</name>
</gene>
<sequence length="166" mass="18125">MPRDKLSYDSSLPPFLQRLHEQKAGRGDTDRHEQPFARAKRAKDPNEDDGPTVVDESGETLSMEDYEKLQKSNAGVDDTPNVKGDCDLAAEPKMSGALPEDALQGKSIKVTDGTAQKKRKAAKVVGNDDDSHADGDTVSSIQKQSKKPKKKQKTVKLAFNDDDDGD</sequence>
<evidence type="ECO:0000313" key="4">
    <source>
        <dbReference type="Proteomes" id="UP000799539"/>
    </source>
</evidence>
<reference evidence="3" key="1">
    <citation type="journal article" date="2020" name="Stud. Mycol.">
        <title>101 Dothideomycetes genomes: a test case for predicting lifestyles and emergence of pathogens.</title>
        <authorList>
            <person name="Haridas S."/>
            <person name="Albert R."/>
            <person name="Binder M."/>
            <person name="Bloem J."/>
            <person name="Labutti K."/>
            <person name="Salamov A."/>
            <person name="Andreopoulos B."/>
            <person name="Baker S."/>
            <person name="Barry K."/>
            <person name="Bills G."/>
            <person name="Bluhm B."/>
            <person name="Cannon C."/>
            <person name="Castanera R."/>
            <person name="Culley D."/>
            <person name="Daum C."/>
            <person name="Ezra D."/>
            <person name="Gonzalez J."/>
            <person name="Henrissat B."/>
            <person name="Kuo A."/>
            <person name="Liang C."/>
            <person name="Lipzen A."/>
            <person name="Lutzoni F."/>
            <person name="Magnuson J."/>
            <person name="Mondo S."/>
            <person name="Nolan M."/>
            <person name="Ohm R."/>
            <person name="Pangilinan J."/>
            <person name="Park H.-J."/>
            <person name="Ramirez L."/>
            <person name="Alfaro M."/>
            <person name="Sun H."/>
            <person name="Tritt A."/>
            <person name="Yoshinaga Y."/>
            <person name="Zwiers L.-H."/>
            <person name="Turgeon B."/>
            <person name="Goodwin S."/>
            <person name="Spatafora J."/>
            <person name="Crous P."/>
            <person name="Grigoriev I."/>
        </authorList>
    </citation>
    <scope>NUCLEOTIDE SEQUENCE</scope>
    <source>
        <strain evidence="3">SCOH1-5</strain>
    </source>
</reference>